<dbReference type="Proteomes" id="UP000197138">
    <property type="component" value="Unassembled WGS sequence"/>
</dbReference>
<dbReference type="EMBL" id="PGOL01000797">
    <property type="protein sequence ID" value="PKI64718.1"/>
    <property type="molecule type" value="Genomic_DNA"/>
</dbReference>
<dbReference type="EMBL" id="MTKT01003978">
    <property type="protein sequence ID" value="OWM72863.1"/>
    <property type="molecule type" value="Genomic_DNA"/>
</dbReference>
<comment type="caution">
    <text evidence="1">The sequence shown here is derived from an EMBL/GenBank/DDBJ whole genome shotgun (WGS) entry which is preliminary data.</text>
</comment>
<evidence type="ECO:0008006" key="5">
    <source>
        <dbReference type="Google" id="ProtNLM"/>
    </source>
</evidence>
<evidence type="ECO:0000313" key="3">
    <source>
        <dbReference type="Proteomes" id="UP000197138"/>
    </source>
</evidence>
<reference evidence="3" key="1">
    <citation type="journal article" date="2017" name="Plant J.">
        <title>The pomegranate (Punica granatum L.) genome and the genomics of punicalagin biosynthesis.</title>
        <authorList>
            <person name="Qin G."/>
            <person name="Xu C."/>
            <person name="Ming R."/>
            <person name="Tang H."/>
            <person name="Guyot R."/>
            <person name="Kramer E.M."/>
            <person name="Hu Y."/>
            <person name="Yi X."/>
            <person name="Qi Y."/>
            <person name="Xu X."/>
            <person name="Gao Z."/>
            <person name="Pan H."/>
            <person name="Jian J."/>
            <person name="Tian Y."/>
            <person name="Yue Z."/>
            <person name="Xu Y."/>
        </authorList>
    </citation>
    <scope>NUCLEOTIDE SEQUENCE [LARGE SCALE GENOMIC DNA]</scope>
    <source>
        <strain evidence="3">cv. Dabenzi</strain>
    </source>
</reference>
<dbReference type="Proteomes" id="UP000233551">
    <property type="component" value="Unassembled WGS sequence"/>
</dbReference>
<proteinExistence type="predicted"/>
<accession>A0A218WJW5</accession>
<sequence>MEAWDQWGGIGTAYGSAGKWHVSVHNKEADIMEVHQAEFIILCIGRFSGLPTIPKLPKDQSIERFQGKVLHSMY</sequence>
<evidence type="ECO:0000313" key="4">
    <source>
        <dbReference type="Proteomes" id="UP000233551"/>
    </source>
</evidence>
<dbReference type="Gene3D" id="3.50.50.60">
    <property type="entry name" value="FAD/NAD(P)-binding domain"/>
    <property type="match status" value="2"/>
</dbReference>
<dbReference type="InterPro" id="IPR036188">
    <property type="entry name" value="FAD/NAD-bd_sf"/>
</dbReference>
<gene>
    <name evidence="1" type="ORF">CDL15_Pgr021169</name>
    <name evidence="2" type="ORF">CRG98_014934</name>
</gene>
<evidence type="ECO:0000313" key="1">
    <source>
        <dbReference type="EMBL" id="OWM72863.1"/>
    </source>
</evidence>
<evidence type="ECO:0000313" key="2">
    <source>
        <dbReference type="EMBL" id="PKI64718.1"/>
    </source>
</evidence>
<reference evidence="1" key="2">
    <citation type="submission" date="2017-06" db="EMBL/GenBank/DDBJ databases">
        <title>The pomegranate genome and the genomics of punicalagin biosynthesis.</title>
        <authorList>
            <person name="Xu C."/>
        </authorList>
    </citation>
    <scope>NUCLEOTIDE SEQUENCE [LARGE SCALE GENOMIC DNA]</scope>
    <source>
        <tissue evidence="1">Fresh leaf</tissue>
    </source>
</reference>
<keyword evidence="4" id="KW-1185">Reference proteome</keyword>
<protein>
    <recommendedName>
        <fullName evidence="5">Flavin-containing monooxygenase</fullName>
    </recommendedName>
</protein>
<name>A0A218WJW5_PUNGR</name>
<dbReference type="AlphaFoldDB" id="A0A218WJW5"/>
<organism evidence="1 3">
    <name type="scientific">Punica granatum</name>
    <name type="common">Pomegranate</name>
    <dbReference type="NCBI Taxonomy" id="22663"/>
    <lineage>
        <taxon>Eukaryota</taxon>
        <taxon>Viridiplantae</taxon>
        <taxon>Streptophyta</taxon>
        <taxon>Embryophyta</taxon>
        <taxon>Tracheophyta</taxon>
        <taxon>Spermatophyta</taxon>
        <taxon>Magnoliopsida</taxon>
        <taxon>eudicotyledons</taxon>
        <taxon>Gunneridae</taxon>
        <taxon>Pentapetalae</taxon>
        <taxon>rosids</taxon>
        <taxon>malvids</taxon>
        <taxon>Myrtales</taxon>
        <taxon>Lythraceae</taxon>
        <taxon>Punica</taxon>
    </lineage>
</organism>
<reference evidence="2 4" key="3">
    <citation type="submission" date="2017-11" db="EMBL/GenBank/DDBJ databases">
        <title>De-novo sequencing of pomegranate (Punica granatum L.) genome.</title>
        <authorList>
            <person name="Akparov Z."/>
            <person name="Amiraslanov A."/>
            <person name="Hajiyeva S."/>
            <person name="Abbasov M."/>
            <person name="Kaur K."/>
            <person name="Hamwieh A."/>
            <person name="Solovyev V."/>
            <person name="Salamov A."/>
            <person name="Braich B."/>
            <person name="Kosarev P."/>
            <person name="Mahmoud A."/>
            <person name="Hajiyev E."/>
            <person name="Babayeva S."/>
            <person name="Izzatullayeva V."/>
            <person name="Mammadov A."/>
            <person name="Mammadov A."/>
            <person name="Sharifova S."/>
            <person name="Ojaghi J."/>
            <person name="Eynullazada K."/>
            <person name="Bayramov B."/>
            <person name="Abdulazimova A."/>
            <person name="Shahmuradov I."/>
        </authorList>
    </citation>
    <scope>NUCLEOTIDE SEQUENCE [LARGE SCALE GENOMIC DNA]</scope>
    <source>
        <strain evidence="2">AG2017</strain>
        <strain evidence="4">cv. AG2017</strain>
        <tissue evidence="2">Leaf</tissue>
    </source>
</reference>
<dbReference type="STRING" id="22663.A0A218WJW5"/>